<dbReference type="InterPro" id="IPR050126">
    <property type="entry name" value="Ap4A_hydrolase"/>
</dbReference>
<reference evidence="3 4" key="1">
    <citation type="submission" date="2020-03" db="EMBL/GenBank/DDBJ databases">
        <title>Soil Listeria distribution.</title>
        <authorList>
            <person name="Liao J."/>
            <person name="Wiedmann M."/>
        </authorList>
    </citation>
    <scope>NUCLEOTIDE SEQUENCE [LARGE SCALE GENOMIC DNA]</scope>
    <source>
        <strain evidence="3 4">FSL L7-1829</strain>
    </source>
</reference>
<dbReference type="InterPro" id="IPR024654">
    <property type="entry name" value="Calcineurin-like_PHP_lpxH"/>
</dbReference>
<dbReference type="AlphaFoldDB" id="A0A7X0T7T1"/>
<evidence type="ECO:0000313" key="3">
    <source>
        <dbReference type="EMBL" id="MBC1324191.1"/>
    </source>
</evidence>
<dbReference type="Pfam" id="PF12850">
    <property type="entry name" value="Metallophos_2"/>
    <property type="match status" value="1"/>
</dbReference>
<feature type="domain" description="Calcineurin-like phosphoesterase" evidence="2">
    <location>
        <begin position="5"/>
        <end position="208"/>
    </location>
</feature>
<evidence type="ECO:0000256" key="1">
    <source>
        <dbReference type="ARBA" id="ARBA00008950"/>
    </source>
</evidence>
<dbReference type="InterPro" id="IPR011152">
    <property type="entry name" value="Pesterase_MJ0912"/>
</dbReference>
<dbReference type="PANTHER" id="PTHR42850:SF2">
    <property type="entry name" value="BLL5683 PROTEIN"/>
    <property type="match status" value="1"/>
</dbReference>
<evidence type="ECO:0000259" key="2">
    <source>
        <dbReference type="Pfam" id="PF12850"/>
    </source>
</evidence>
<dbReference type="PANTHER" id="PTHR42850">
    <property type="entry name" value="METALLOPHOSPHOESTERASE"/>
    <property type="match status" value="1"/>
</dbReference>
<comment type="similarity">
    <text evidence="1">Belongs to the metallophosphoesterase superfamily. YfcE family.</text>
</comment>
<dbReference type="PIRSF" id="PIRSF000883">
    <property type="entry name" value="Pesterase_MJ0912"/>
    <property type="match status" value="1"/>
</dbReference>
<evidence type="ECO:0000313" key="4">
    <source>
        <dbReference type="Proteomes" id="UP000522007"/>
    </source>
</evidence>
<protein>
    <submittedName>
        <fullName evidence="3">Metallophosphoesterase</fullName>
    </submittedName>
</protein>
<accession>A0A7X0T7T1</accession>
<dbReference type="SUPFAM" id="SSF56300">
    <property type="entry name" value="Metallo-dependent phosphatases"/>
    <property type="match status" value="1"/>
</dbReference>
<proteinExistence type="inferred from homology"/>
<dbReference type="GO" id="GO:0005737">
    <property type="term" value="C:cytoplasm"/>
    <property type="evidence" value="ECO:0007669"/>
    <property type="project" value="TreeGrafter"/>
</dbReference>
<sequence>MERVRIAIISDVHGNVEALKAVLQDAANEKADKYITVGDIALKGPGTDVCLALLEELSPLTFVLGNHEQVYKDFLDGKSFDHSIKRQMIKQLVEYDYLFLGEEKFRYLATLPKKVSIQIFDTKIDVFHAMPNSVSFPIYPTQEQMYFDEMFMQTEASVAINGHVHRQSLRRTEDDKLIINPGSVGLPGGKNSRKKDNLAQYALIDIDETGVVDVHFKKVAYDIEAEIAFARKRGLPFIDIYEETLRKGQYLYIDSQIERSIRKSKEDNQNGV</sequence>
<name>A0A7X0T7T1_LISWE</name>
<organism evidence="3 4">
    <name type="scientific">Listeria welshimeri</name>
    <dbReference type="NCBI Taxonomy" id="1643"/>
    <lineage>
        <taxon>Bacteria</taxon>
        <taxon>Bacillati</taxon>
        <taxon>Bacillota</taxon>
        <taxon>Bacilli</taxon>
        <taxon>Bacillales</taxon>
        <taxon>Listeriaceae</taxon>
        <taxon>Listeria</taxon>
    </lineage>
</organism>
<dbReference type="InterPro" id="IPR029052">
    <property type="entry name" value="Metallo-depent_PP-like"/>
</dbReference>
<dbReference type="Gene3D" id="3.60.21.10">
    <property type="match status" value="1"/>
</dbReference>
<gene>
    <name evidence="3" type="ORF">HB853_14810</name>
</gene>
<dbReference type="EMBL" id="JAAROP010000027">
    <property type="protein sequence ID" value="MBC1324191.1"/>
    <property type="molecule type" value="Genomic_DNA"/>
</dbReference>
<dbReference type="Proteomes" id="UP000522007">
    <property type="component" value="Unassembled WGS sequence"/>
</dbReference>
<dbReference type="GO" id="GO:0016791">
    <property type="term" value="F:phosphatase activity"/>
    <property type="evidence" value="ECO:0007669"/>
    <property type="project" value="TreeGrafter"/>
</dbReference>
<comment type="caution">
    <text evidence="3">The sequence shown here is derived from an EMBL/GenBank/DDBJ whole genome shotgun (WGS) entry which is preliminary data.</text>
</comment>